<dbReference type="CDD" id="cd00093">
    <property type="entry name" value="HTH_XRE"/>
    <property type="match status" value="1"/>
</dbReference>
<dbReference type="InterPro" id="IPR001387">
    <property type="entry name" value="Cro/C1-type_HTH"/>
</dbReference>
<protein>
    <submittedName>
        <fullName evidence="2">Transcriptional regulator</fullName>
    </submittedName>
</protein>
<keyword evidence="3" id="KW-1185">Reference proteome</keyword>
<dbReference type="Gene3D" id="1.10.260.40">
    <property type="entry name" value="lambda repressor-like DNA-binding domains"/>
    <property type="match status" value="1"/>
</dbReference>
<dbReference type="Pfam" id="PF19054">
    <property type="entry name" value="DUF5753"/>
    <property type="match status" value="1"/>
</dbReference>
<dbReference type="SMART" id="SM00530">
    <property type="entry name" value="HTH_XRE"/>
    <property type="match status" value="1"/>
</dbReference>
<name>A0A919R7P8_9ACTN</name>
<dbReference type="PROSITE" id="PS50943">
    <property type="entry name" value="HTH_CROC1"/>
    <property type="match status" value="1"/>
</dbReference>
<feature type="domain" description="HTH cro/C1-type" evidence="1">
    <location>
        <begin position="21"/>
        <end position="57"/>
    </location>
</feature>
<dbReference type="EMBL" id="BOOU01000085">
    <property type="protein sequence ID" value="GII80989.1"/>
    <property type="molecule type" value="Genomic_DNA"/>
</dbReference>
<dbReference type="GO" id="GO:0003677">
    <property type="term" value="F:DNA binding"/>
    <property type="evidence" value="ECO:0007669"/>
    <property type="project" value="InterPro"/>
</dbReference>
<sequence length="273" mass="31139">MPNPISINPDESPQARFAYELRRHRLEAGWTQLRLARALNVAVSTVGMLETLKRRPDRGFADACDRVLHLDGVFHELWKRTRWDMAPEHFRDFVTLESQASALRTWDPMLIPGFFQTEAYARRVFETEPGITPEDLERRLGSRMERQAMLTRPAAPMIWSLVDEGALRRPMGDISMMREQLTRLMEVARLPRVTVQIVPYAAWCAVGLQSAFTIAELRGVPHSVYIESSPRGFMIGEREAVAALVGRYDALRAAALPRNLSLGTIEEVRAQWI</sequence>
<organism evidence="2 3">
    <name type="scientific">Sphaerisporangium rufum</name>
    <dbReference type="NCBI Taxonomy" id="1381558"/>
    <lineage>
        <taxon>Bacteria</taxon>
        <taxon>Bacillati</taxon>
        <taxon>Actinomycetota</taxon>
        <taxon>Actinomycetes</taxon>
        <taxon>Streptosporangiales</taxon>
        <taxon>Streptosporangiaceae</taxon>
        <taxon>Sphaerisporangium</taxon>
    </lineage>
</organism>
<dbReference type="InterPro" id="IPR043917">
    <property type="entry name" value="DUF5753"/>
</dbReference>
<evidence type="ECO:0000313" key="2">
    <source>
        <dbReference type="EMBL" id="GII80989.1"/>
    </source>
</evidence>
<reference evidence="2" key="1">
    <citation type="submission" date="2021-01" db="EMBL/GenBank/DDBJ databases">
        <title>Whole genome shotgun sequence of Sphaerisporangium rufum NBRC 109079.</title>
        <authorList>
            <person name="Komaki H."/>
            <person name="Tamura T."/>
        </authorList>
    </citation>
    <scope>NUCLEOTIDE SEQUENCE</scope>
    <source>
        <strain evidence="2">NBRC 109079</strain>
    </source>
</reference>
<dbReference type="Pfam" id="PF13560">
    <property type="entry name" value="HTH_31"/>
    <property type="match status" value="1"/>
</dbReference>
<evidence type="ECO:0000313" key="3">
    <source>
        <dbReference type="Proteomes" id="UP000655287"/>
    </source>
</evidence>
<dbReference type="SUPFAM" id="SSF47413">
    <property type="entry name" value="lambda repressor-like DNA-binding domains"/>
    <property type="match status" value="1"/>
</dbReference>
<accession>A0A919R7P8</accession>
<dbReference type="InterPro" id="IPR010982">
    <property type="entry name" value="Lambda_DNA-bd_dom_sf"/>
</dbReference>
<proteinExistence type="predicted"/>
<gene>
    <name evidence="2" type="ORF">Sru01_59710</name>
</gene>
<comment type="caution">
    <text evidence="2">The sequence shown here is derived from an EMBL/GenBank/DDBJ whole genome shotgun (WGS) entry which is preliminary data.</text>
</comment>
<dbReference type="AlphaFoldDB" id="A0A919R7P8"/>
<dbReference type="Proteomes" id="UP000655287">
    <property type="component" value="Unassembled WGS sequence"/>
</dbReference>
<evidence type="ECO:0000259" key="1">
    <source>
        <dbReference type="PROSITE" id="PS50943"/>
    </source>
</evidence>